<evidence type="ECO:0000313" key="3">
    <source>
        <dbReference type="Proteomes" id="UP001497392"/>
    </source>
</evidence>
<accession>A0ABP1G2E5</accession>
<feature type="compositionally biased region" description="Acidic residues" evidence="1">
    <location>
        <begin position="106"/>
        <end position="117"/>
    </location>
</feature>
<name>A0ABP1G2E5_9CHLO</name>
<feature type="compositionally biased region" description="Low complexity" evidence="1">
    <location>
        <begin position="91"/>
        <end position="105"/>
    </location>
</feature>
<feature type="region of interest" description="Disordered" evidence="1">
    <location>
        <begin position="44"/>
        <end position="148"/>
    </location>
</feature>
<dbReference type="Proteomes" id="UP001497392">
    <property type="component" value="Unassembled WGS sequence"/>
</dbReference>
<evidence type="ECO:0000313" key="2">
    <source>
        <dbReference type="EMBL" id="CAL5225434.1"/>
    </source>
</evidence>
<protein>
    <submittedName>
        <fullName evidence="2">G8251 protein</fullName>
    </submittedName>
</protein>
<reference evidence="2 3" key="1">
    <citation type="submission" date="2024-06" db="EMBL/GenBank/DDBJ databases">
        <authorList>
            <person name="Kraege A."/>
            <person name="Thomma B."/>
        </authorList>
    </citation>
    <scope>NUCLEOTIDE SEQUENCE [LARGE SCALE GENOMIC DNA]</scope>
</reference>
<proteinExistence type="predicted"/>
<dbReference type="EMBL" id="CAXHTA020000012">
    <property type="protein sequence ID" value="CAL5225434.1"/>
    <property type="molecule type" value="Genomic_DNA"/>
</dbReference>
<keyword evidence="3" id="KW-1185">Reference proteome</keyword>
<feature type="compositionally biased region" description="Basic and acidic residues" evidence="1">
    <location>
        <begin position="44"/>
        <end position="90"/>
    </location>
</feature>
<evidence type="ECO:0000256" key="1">
    <source>
        <dbReference type="SAM" id="MobiDB-lite"/>
    </source>
</evidence>
<gene>
    <name evidence="2" type="primary">g8251</name>
    <name evidence="2" type="ORF">VP750_LOCUS7093</name>
</gene>
<organism evidence="2 3">
    <name type="scientific">Coccomyxa viridis</name>
    <dbReference type="NCBI Taxonomy" id="1274662"/>
    <lineage>
        <taxon>Eukaryota</taxon>
        <taxon>Viridiplantae</taxon>
        <taxon>Chlorophyta</taxon>
        <taxon>core chlorophytes</taxon>
        <taxon>Trebouxiophyceae</taxon>
        <taxon>Trebouxiophyceae incertae sedis</taxon>
        <taxon>Coccomyxaceae</taxon>
        <taxon>Coccomyxa</taxon>
    </lineage>
</organism>
<sequence>MSLCGWHAITDNLEKTWVFDYDADSSQMRALQDVVTELNKALEEVNRKDKMSDTSGRKQAEQARHEAALHQIEEDRRDRLEKQARMREAELANSMAAESAAQASDAPDEAATEDVMEVEEHVLEDNAEPGQDGSLRRRRIIPSEPSPS</sequence>
<comment type="caution">
    <text evidence="2">The sequence shown here is derived from an EMBL/GenBank/DDBJ whole genome shotgun (WGS) entry which is preliminary data.</text>
</comment>